<name>A0A031JZX3_9SPHN</name>
<dbReference type="AlphaFoldDB" id="A0A031JZX3"/>
<sequence>MNITDLSTAGPEQLAPALLAALQRLGELGRDGAVALARLVADDDGEFDEAADWIADIASGGLRE</sequence>
<accession>A0A031JZX3</accession>
<proteinExistence type="predicted"/>
<reference evidence="1 2" key="1">
    <citation type="submission" date="2014-03" db="EMBL/GenBank/DDBJ databases">
        <title>Whole genome sequence of Novosphingobium resinovorum KF1.</title>
        <authorList>
            <person name="Gan H.M."/>
            <person name="Gan H.Y."/>
            <person name="Chew T.H."/>
            <person name="Savka M.A."/>
        </authorList>
    </citation>
    <scope>NUCLEOTIDE SEQUENCE [LARGE SCALE GENOMIC DNA]</scope>
    <source>
        <strain evidence="1 2">KF1</strain>
    </source>
</reference>
<organism evidence="1 2">
    <name type="scientific">Novosphingobium resinovorum</name>
    <dbReference type="NCBI Taxonomy" id="158500"/>
    <lineage>
        <taxon>Bacteria</taxon>
        <taxon>Pseudomonadati</taxon>
        <taxon>Pseudomonadota</taxon>
        <taxon>Alphaproteobacteria</taxon>
        <taxon>Sphingomonadales</taxon>
        <taxon>Sphingomonadaceae</taxon>
        <taxon>Novosphingobium</taxon>
    </lineage>
</organism>
<evidence type="ECO:0000313" key="2">
    <source>
        <dbReference type="Proteomes" id="UP000024329"/>
    </source>
</evidence>
<dbReference type="PATRIC" id="fig|158500.4.peg.2034"/>
<dbReference type="RefSeq" id="WP_036525496.1">
    <property type="nucleotide sequence ID" value="NZ_JFYZ01000008.1"/>
</dbReference>
<dbReference type="EMBL" id="JFYZ01000008">
    <property type="protein sequence ID" value="EZP82499.1"/>
    <property type="molecule type" value="Genomic_DNA"/>
</dbReference>
<dbReference type="Proteomes" id="UP000024329">
    <property type="component" value="Unassembled WGS sequence"/>
</dbReference>
<comment type="caution">
    <text evidence="1">The sequence shown here is derived from an EMBL/GenBank/DDBJ whole genome shotgun (WGS) entry which is preliminary data.</text>
</comment>
<dbReference type="eggNOG" id="ENOG5031CB2">
    <property type="taxonomic scope" value="Bacteria"/>
</dbReference>
<evidence type="ECO:0000313" key="1">
    <source>
        <dbReference type="EMBL" id="EZP82499.1"/>
    </source>
</evidence>
<gene>
    <name evidence="1" type="ORF">BV97_01996</name>
</gene>
<protein>
    <submittedName>
        <fullName evidence="1">Uncharacterized protein</fullName>
    </submittedName>
</protein>